<dbReference type="InterPro" id="IPR000232">
    <property type="entry name" value="HSF_DNA-bd"/>
</dbReference>
<dbReference type="GO" id="GO:0003700">
    <property type="term" value="F:DNA-binding transcription factor activity"/>
    <property type="evidence" value="ECO:0007669"/>
    <property type="project" value="InterPro"/>
</dbReference>
<sequence>MTINNNGVDQNIKEMESKKLKSSSSFQDCYMLPPNMLEEDDYVGELFGTNVTTVPPTLLTCSTTFPTPIAAATTTTVVITTEAAAAAEERGRQPPALLSSAAELTTTCPALNNGTVNLASTYSLNCLALSTITEPDPLLSVVNGGEFTSPSSSSGRSELASIFSSPASGMNNSRRTTTTATAPRWAVTQSYESNSIGIASQNNLLFMSDDSSPIPTSWLETTPEISDSSNSSDRLDLVVDSMGVVVGSNIASTSKQIQKRKREPDHDCETANPPSAKKVKKDSSKKTFITKLYDLVEDPMTDTWIHWFNEGKEFRFSSLKALLNAMRERGATKAKSTQSINKNLNDYSLERTSDFRKKDCAATSPFATWECFRHPCFREGQRELLDQIMRKPHPTRSKKKLEKKRETETGTEEEPDDDDDNDEQE</sequence>
<evidence type="ECO:0000256" key="1">
    <source>
        <dbReference type="ARBA" id="ARBA00004123"/>
    </source>
</evidence>
<dbReference type="AlphaFoldDB" id="A0A9W7ZU30"/>
<dbReference type="InterPro" id="IPR036388">
    <property type="entry name" value="WH-like_DNA-bd_sf"/>
</dbReference>
<feature type="domain" description="HSF-type DNA-binding" evidence="7">
    <location>
        <begin position="284"/>
        <end position="391"/>
    </location>
</feature>
<dbReference type="PANTHER" id="PTHR10015:SF427">
    <property type="entry name" value="HEAT SHOCK FACTOR PROTEIN"/>
    <property type="match status" value="1"/>
</dbReference>
<evidence type="ECO:0000259" key="7">
    <source>
        <dbReference type="SMART" id="SM00415"/>
    </source>
</evidence>
<dbReference type="OrthoDB" id="5731130at2759"/>
<dbReference type="GO" id="GO:0043565">
    <property type="term" value="F:sequence-specific DNA binding"/>
    <property type="evidence" value="ECO:0007669"/>
    <property type="project" value="InterPro"/>
</dbReference>
<keyword evidence="3" id="KW-0238">DNA-binding</keyword>
<evidence type="ECO:0000256" key="5">
    <source>
        <dbReference type="RuleBase" id="RU004020"/>
    </source>
</evidence>
<evidence type="ECO:0000256" key="2">
    <source>
        <dbReference type="ARBA" id="ARBA00006403"/>
    </source>
</evidence>
<comment type="similarity">
    <text evidence="2 5">Belongs to the HSF family.</text>
</comment>
<dbReference type="PANTHER" id="PTHR10015">
    <property type="entry name" value="HEAT SHOCK TRANSCRIPTION FACTOR"/>
    <property type="match status" value="1"/>
</dbReference>
<keyword evidence="4" id="KW-0539">Nucleus</keyword>
<reference evidence="8" key="1">
    <citation type="submission" date="2022-07" db="EMBL/GenBank/DDBJ databases">
        <title>Phylogenomic reconstructions and comparative analyses of Kickxellomycotina fungi.</title>
        <authorList>
            <person name="Reynolds N.K."/>
            <person name="Stajich J.E."/>
            <person name="Barry K."/>
            <person name="Grigoriev I.V."/>
            <person name="Crous P."/>
            <person name="Smith M.E."/>
        </authorList>
    </citation>
    <scope>NUCLEOTIDE SEQUENCE</scope>
    <source>
        <strain evidence="8">NBRC 100468</strain>
    </source>
</reference>
<evidence type="ECO:0000313" key="8">
    <source>
        <dbReference type="EMBL" id="KAJ1916142.1"/>
    </source>
</evidence>
<evidence type="ECO:0000256" key="4">
    <source>
        <dbReference type="ARBA" id="ARBA00023242"/>
    </source>
</evidence>
<evidence type="ECO:0000313" key="9">
    <source>
        <dbReference type="Proteomes" id="UP001150538"/>
    </source>
</evidence>
<dbReference type="SMART" id="SM00415">
    <property type="entry name" value="HSF"/>
    <property type="match status" value="1"/>
</dbReference>
<organism evidence="8 9">
    <name type="scientific">Mycoemilia scoparia</name>
    <dbReference type="NCBI Taxonomy" id="417184"/>
    <lineage>
        <taxon>Eukaryota</taxon>
        <taxon>Fungi</taxon>
        <taxon>Fungi incertae sedis</taxon>
        <taxon>Zoopagomycota</taxon>
        <taxon>Kickxellomycotina</taxon>
        <taxon>Kickxellomycetes</taxon>
        <taxon>Kickxellales</taxon>
        <taxon>Kickxellaceae</taxon>
        <taxon>Mycoemilia</taxon>
    </lineage>
</organism>
<feature type="region of interest" description="Disordered" evidence="6">
    <location>
        <begin position="149"/>
        <end position="180"/>
    </location>
</feature>
<feature type="region of interest" description="Disordered" evidence="6">
    <location>
        <begin position="250"/>
        <end position="282"/>
    </location>
</feature>
<dbReference type="GO" id="GO:0005634">
    <property type="term" value="C:nucleus"/>
    <property type="evidence" value="ECO:0007669"/>
    <property type="project" value="UniProtKB-SubCell"/>
</dbReference>
<evidence type="ECO:0000256" key="3">
    <source>
        <dbReference type="ARBA" id="ARBA00023125"/>
    </source>
</evidence>
<comment type="subcellular location">
    <subcellularLocation>
        <location evidence="1">Nucleus</location>
    </subcellularLocation>
</comment>
<dbReference type="Proteomes" id="UP001150538">
    <property type="component" value="Unassembled WGS sequence"/>
</dbReference>
<dbReference type="Pfam" id="PF00447">
    <property type="entry name" value="HSF_DNA-bind"/>
    <property type="match status" value="1"/>
</dbReference>
<dbReference type="InterPro" id="IPR036390">
    <property type="entry name" value="WH_DNA-bd_sf"/>
</dbReference>
<evidence type="ECO:0000256" key="6">
    <source>
        <dbReference type="SAM" id="MobiDB-lite"/>
    </source>
</evidence>
<comment type="caution">
    <text evidence="8">The sequence shown here is derived from an EMBL/GenBank/DDBJ whole genome shotgun (WGS) entry which is preliminary data.</text>
</comment>
<name>A0A9W7ZU30_9FUNG</name>
<feature type="compositionally biased region" description="Acidic residues" evidence="6">
    <location>
        <begin position="409"/>
        <end position="425"/>
    </location>
</feature>
<gene>
    <name evidence="8" type="ORF">H4219_003943</name>
</gene>
<feature type="compositionally biased region" description="Basic residues" evidence="6">
    <location>
        <begin position="390"/>
        <end position="402"/>
    </location>
</feature>
<accession>A0A9W7ZU30</accession>
<keyword evidence="9" id="KW-1185">Reference proteome</keyword>
<protein>
    <recommendedName>
        <fullName evidence="7">HSF-type DNA-binding domain-containing protein</fullName>
    </recommendedName>
</protein>
<dbReference type="SUPFAM" id="SSF46785">
    <property type="entry name" value="Winged helix' DNA-binding domain"/>
    <property type="match status" value="1"/>
</dbReference>
<feature type="compositionally biased region" description="Polar residues" evidence="6">
    <location>
        <begin position="149"/>
        <end position="173"/>
    </location>
</feature>
<dbReference type="EMBL" id="JANBPU010000113">
    <property type="protein sequence ID" value="KAJ1916142.1"/>
    <property type="molecule type" value="Genomic_DNA"/>
</dbReference>
<feature type="region of interest" description="Disordered" evidence="6">
    <location>
        <begin position="386"/>
        <end position="425"/>
    </location>
</feature>
<dbReference type="Gene3D" id="1.10.10.10">
    <property type="entry name" value="Winged helix-like DNA-binding domain superfamily/Winged helix DNA-binding domain"/>
    <property type="match status" value="1"/>
</dbReference>
<proteinExistence type="inferred from homology"/>